<feature type="domain" description="GYF" evidence="2">
    <location>
        <begin position="500"/>
        <end position="556"/>
    </location>
</feature>
<evidence type="ECO:0000313" key="4">
    <source>
        <dbReference type="Proteomes" id="UP000054630"/>
    </source>
</evidence>
<proteinExistence type="predicted"/>
<evidence type="ECO:0000256" key="1">
    <source>
        <dbReference type="SAM" id="MobiDB-lite"/>
    </source>
</evidence>
<dbReference type="Pfam" id="PF01073">
    <property type="entry name" value="3Beta_HSD"/>
    <property type="match status" value="1"/>
</dbReference>
<feature type="compositionally biased region" description="Polar residues" evidence="1">
    <location>
        <begin position="211"/>
        <end position="220"/>
    </location>
</feature>
<dbReference type="Pfam" id="PF02213">
    <property type="entry name" value="GYF"/>
    <property type="match status" value="1"/>
</dbReference>
<dbReference type="InterPro" id="IPR002225">
    <property type="entry name" value="3Beta_OHSteriod_DH/Estase"/>
</dbReference>
<comment type="caution">
    <text evidence="3">The sequence shown here is derived from an EMBL/GenBank/DDBJ whole genome shotgun (WGS) entry which is preliminary data.</text>
</comment>
<gene>
    <name evidence="3" type="primary">Cd2bp2</name>
    <name evidence="3" type="ORF">T07_10520</name>
</gene>
<dbReference type="Proteomes" id="UP000054630">
    <property type="component" value="Unassembled WGS sequence"/>
</dbReference>
<feature type="region of interest" description="Disordered" evidence="1">
    <location>
        <begin position="190"/>
        <end position="244"/>
    </location>
</feature>
<dbReference type="SMART" id="SM00444">
    <property type="entry name" value="GYF"/>
    <property type="match status" value="1"/>
</dbReference>
<dbReference type="PANTHER" id="PTHR13138">
    <property type="entry name" value="PROTEIN LIN1"/>
    <property type="match status" value="1"/>
</dbReference>
<dbReference type="AlphaFoldDB" id="A0A0V0RJG6"/>
<organism evidence="3 4">
    <name type="scientific">Trichinella nelsoni</name>
    <dbReference type="NCBI Taxonomy" id="6336"/>
    <lineage>
        <taxon>Eukaryota</taxon>
        <taxon>Metazoa</taxon>
        <taxon>Ecdysozoa</taxon>
        <taxon>Nematoda</taxon>
        <taxon>Enoplea</taxon>
        <taxon>Dorylaimia</taxon>
        <taxon>Trichinellida</taxon>
        <taxon>Trichinellidae</taxon>
        <taxon>Trichinella</taxon>
    </lineage>
</organism>
<dbReference type="InterPro" id="IPR036291">
    <property type="entry name" value="NAD(P)-bd_dom_sf"/>
</dbReference>
<dbReference type="InterPro" id="IPR035445">
    <property type="entry name" value="GYF-like_dom_sf"/>
</dbReference>
<protein>
    <submittedName>
        <fullName evidence="3">CD2 antigen cytoplasmic tail-binding protein 2</fullName>
    </submittedName>
</protein>
<evidence type="ECO:0000313" key="3">
    <source>
        <dbReference type="EMBL" id="KRX14621.1"/>
    </source>
</evidence>
<dbReference type="GO" id="GO:0006694">
    <property type="term" value="P:steroid biosynthetic process"/>
    <property type="evidence" value="ECO:0007669"/>
    <property type="project" value="InterPro"/>
</dbReference>
<dbReference type="SUPFAM" id="SSF55277">
    <property type="entry name" value="GYF domain"/>
    <property type="match status" value="1"/>
</dbReference>
<dbReference type="SUPFAM" id="SSF51735">
    <property type="entry name" value="NAD(P)-binding Rossmann-fold domains"/>
    <property type="match status" value="1"/>
</dbReference>
<dbReference type="PROSITE" id="PS50829">
    <property type="entry name" value="GYF"/>
    <property type="match status" value="1"/>
</dbReference>
<keyword evidence="4" id="KW-1185">Reference proteome</keyword>
<name>A0A0V0RJG6_9BILA</name>
<dbReference type="PANTHER" id="PTHR13138:SF3">
    <property type="entry name" value="CD2 ANTIGEN CYTOPLASMIC TAIL-BINDING PROTEIN 2"/>
    <property type="match status" value="1"/>
</dbReference>
<dbReference type="InterPro" id="IPR003169">
    <property type="entry name" value="GYF"/>
</dbReference>
<dbReference type="GO" id="GO:0016616">
    <property type="term" value="F:oxidoreductase activity, acting on the CH-OH group of donors, NAD or NADP as acceptor"/>
    <property type="evidence" value="ECO:0007669"/>
    <property type="project" value="InterPro"/>
</dbReference>
<accession>A0A0V0RJG6</accession>
<feature type="compositionally biased region" description="Low complexity" evidence="1">
    <location>
        <begin position="222"/>
        <end position="235"/>
    </location>
</feature>
<dbReference type="Gene3D" id="3.40.50.720">
    <property type="entry name" value="NAD(P)-binding Rossmann-like Domain"/>
    <property type="match status" value="1"/>
</dbReference>
<reference evidence="3 4" key="1">
    <citation type="submission" date="2015-01" db="EMBL/GenBank/DDBJ databases">
        <title>Evolution of Trichinella species and genotypes.</title>
        <authorList>
            <person name="Korhonen P.K."/>
            <person name="Edoardo P."/>
            <person name="Giuseppe L.R."/>
            <person name="Gasser R.B."/>
        </authorList>
    </citation>
    <scope>NUCLEOTIDE SEQUENCE [LARGE SCALE GENOMIC DNA]</scope>
    <source>
        <strain evidence="3">ISS37</strain>
    </source>
</reference>
<dbReference type="OrthoDB" id="2735536at2759"/>
<dbReference type="GO" id="GO:0005682">
    <property type="term" value="C:U5 snRNP"/>
    <property type="evidence" value="ECO:0007669"/>
    <property type="project" value="InterPro"/>
</dbReference>
<sequence>MIICHFNTKTMLLNLKAVGFVHDLQGLSGEPKLLLKRTIQRNRFSCEIFLLPRTFLAICIRNDRPDIVGKMEKDVIVITGGSGFLAQHLIREIQQDWSDRVKEIRVLDKKPFHKFLDYEENIPIKEYLVDVVEEDEINEPLVGATLVFHLAARLFDFGLYADRKKYLEDNCQEYGESKFRSEQWLCRTDGPKLSSENVAGEPPNRKMKSYNEPQSSNVDEGSSVSNKCNSSSVTSDGETAGPLQYESKHTLDSDEEEDQKYEKLNVQDVEGQEEKTIDFDEEIKITPFNMLEEMDEGHFDSEGNFIFNRNSEDLKDAWLDNIDWGKVKKDAGHFWDTEEQAYNLQADGAGDSASPSPVDRMEIFANILEFMKPGETVTRTLKRLGGNKSSIESRQRRWKMKKNCDEASTSATVSQDEQNVIKLTELVNLLVSDGLFEVYGYTYEKFNFELKSYQNLKNQEDESKSSTLDMFSEDVDESQLYKNEIAAKRARKSVSEDDTGVQWEFKWTDDESAPVYGPHSTQQMLNWTKDGYFKDGVMVRRYDEPNARFYSSKRIDFELYM</sequence>
<dbReference type="InterPro" id="IPR039905">
    <property type="entry name" value="CD2BP2/Lin1"/>
</dbReference>
<dbReference type="EMBL" id="JYDL01000154">
    <property type="protein sequence ID" value="KRX14621.1"/>
    <property type="molecule type" value="Genomic_DNA"/>
</dbReference>
<evidence type="ECO:0000259" key="2">
    <source>
        <dbReference type="PROSITE" id="PS50829"/>
    </source>
</evidence>
<dbReference type="FunFam" id="3.30.1490.40:FF:000005">
    <property type="entry name" value="CD2 antigen cytoplasmic tail-binding protein 2"/>
    <property type="match status" value="1"/>
</dbReference>
<dbReference type="Gene3D" id="3.30.1490.40">
    <property type="match status" value="1"/>
</dbReference>